<evidence type="ECO:0000313" key="3">
    <source>
        <dbReference type="Proteomes" id="UP000310334"/>
    </source>
</evidence>
<dbReference type="Pfam" id="PF18902">
    <property type="entry name" value="DUF5658"/>
    <property type="match status" value="1"/>
</dbReference>
<dbReference type="EMBL" id="SSNT01000006">
    <property type="protein sequence ID" value="THF80558.1"/>
    <property type="molecule type" value="Genomic_DNA"/>
</dbReference>
<accession>A0A4S4BZ42</accession>
<reference evidence="2 3" key="1">
    <citation type="submission" date="2019-04" db="EMBL/GenBank/DDBJ databases">
        <title>Bacillus sediminilitoris sp. nov., isolated from a tidal flat sediment on the East China Sea.</title>
        <authorList>
            <person name="Wei Y."/>
            <person name="Mao H."/>
            <person name="Fang J."/>
        </authorList>
    </citation>
    <scope>NUCLEOTIDE SEQUENCE [LARGE SCALE GENOMIC DNA]</scope>
    <source>
        <strain evidence="2 3">DSL-17</strain>
    </source>
</reference>
<evidence type="ECO:0000259" key="1">
    <source>
        <dbReference type="Pfam" id="PF18902"/>
    </source>
</evidence>
<proteinExistence type="predicted"/>
<organism evidence="2 3">
    <name type="scientific">Metabacillus sediminilitoris</name>
    <dbReference type="NCBI Taxonomy" id="2567941"/>
    <lineage>
        <taxon>Bacteria</taxon>
        <taxon>Bacillati</taxon>
        <taxon>Bacillota</taxon>
        <taxon>Bacilli</taxon>
        <taxon>Bacillales</taxon>
        <taxon>Bacillaceae</taxon>
        <taxon>Metabacillus</taxon>
    </lineage>
</organism>
<comment type="caution">
    <text evidence="2">The sequence shown here is derived from an EMBL/GenBank/DDBJ whole genome shotgun (WGS) entry which is preliminary data.</text>
</comment>
<dbReference type="OrthoDB" id="2084666at2"/>
<feature type="domain" description="DUF5658" evidence="1">
    <location>
        <begin position="2"/>
        <end position="63"/>
    </location>
</feature>
<name>A0A4S4BZ42_9BACI</name>
<evidence type="ECO:0000313" key="2">
    <source>
        <dbReference type="EMBL" id="THF80558.1"/>
    </source>
</evidence>
<gene>
    <name evidence="2" type="ORF">E6W99_09155</name>
</gene>
<sequence>MIMKWLYDHNPIYFLIIKIILSLLLYTLVILNKFPDGNWFYMLTLCGAIAYSIILFFHGLWLYVAFV</sequence>
<protein>
    <recommendedName>
        <fullName evidence="1">DUF5658 domain-containing protein</fullName>
    </recommendedName>
</protein>
<dbReference type="InterPro" id="IPR043717">
    <property type="entry name" value="DUF5658"/>
</dbReference>
<dbReference type="AlphaFoldDB" id="A0A4S4BZ42"/>
<keyword evidence="3" id="KW-1185">Reference proteome</keyword>
<dbReference type="Proteomes" id="UP000310334">
    <property type="component" value="Unassembled WGS sequence"/>
</dbReference>